<dbReference type="EMBL" id="FPAW01000019">
    <property type="protein sequence ID" value="SFU01889.1"/>
    <property type="molecule type" value="Genomic_DNA"/>
</dbReference>
<evidence type="ECO:0000256" key="3">
    <source>
        <dbReference type="ARBA" id="ARBA00022578"/>
    </source>
</evidence>
<evidence type="ECO:0000256" key="6">
    <source>
        <dbReference type="RuleBase" id="RU365089"/>
    </source>
</evidence>
<gene>
    <name evidence="7" type="ORF">SAMN05216236_1194</name>
</gene>
<evidence type="ECO:0000313" key="7">
    <source>
        <dbReference type="EMBL" id="SFU01889.1"/>
    </source>
</evidence>
<evidence type="ECO:0000256" key="5">
    <source>
        <dbReference type="ARBA" id="ARBA00023172"/>
    </source>
</evidence>
<evidence type="ECO:0000256" key="2">
    <source>
        <dbReference type="ARBA" id="ARBA00010961"/>
    </source>
</evidence>
<dbReference type="PANTHER" id="PTHR33217:SF8">
    <property type="entry name" value="MUTATOR FAMILY TRANSPOSASE"/>
    <property type="match status" value="1"/>
</dbReference>
<dbReference type="GO" id="GO:0004803">
    <property type="term" value="F:transposase activity"/>
    <property type="evidence" value="ECO:0007669"/>
    <property type="project" value="UniProtKB-UniRule"/>
</dbReference>
<evidence type="ECO:0000313" key="8">
    <source>
        <dbReference type="Proteomes" id="UP000182466"/>
    </source>
</evidence>
<dbReference type="AlphaFoldDB" id="A0A1I7CRC0"/>
<keyword evidence="3 6" id="KW-0815">Transposition</keyword>
<sequence length="132" mass="14780">MRDCGHLPPAIIVPTGTPAVKCIKKAALAGPIFNFDIQDIQPDVPVTNGTILEAPIPPRIFPPCPYTTNTIESLNRVIRKPIKTRGSFPTDDAAAKLIYLAIRNFEKDGRNLREWYAARNQFAIMFEERFNA</sequence>
<accession>A0A1I7CRC0</accession>
<dbReference type="PANTHER" id="PTHR33217">
    <property type="entry name" value="TRANSPOSASE FOR INSERTION SEQUENCE ELEMENT IS1081"/>
    <property type="match status" value="1"/>
</dbReference>
<organism evidence="7 8">
    <name type="scientific">Sedimentitalea nanhaiensis</name>
    <dbReference type="NCBI Taxonomy" id="999627"/>
    <lineage>
        <taxon>Bacteria</taxon>
        <taxon>Pseudomonadati</taxon>
        <taxon>Pseudomonadota</taxon>
        <taxon>Alphaproteobacteria</taxon>
        <taxon>Rhodobacterales</taxon>
        <taxon>Paracoccaceae</taxon>
        <taxon>Sedimentitalea</taxon>
    </lineage>
</organism>
<comment type="function">
    <text evidence="1 6">Required for the transposition of the insertion element.</text>
</comment>
<dbReference type="STRING" id="999627.SAMN05216236_1194"/>
<keyword evidence="5 6" id="KW-0233">DNA recombination</keyword>
<keyword evidence="8" id="KW-1185">Reference proteome</keyword>
<protein>
    <recommendedName>
        <fullName evidence="6">Mutator family transposase</fullName>
    </recommendedName>
</protein>
<dbReference type="InterPro" id="IPR001207">
    <property type="entry name" value="Transposase_mutator"/>
</dbReference>
<dbReference type="Proteomes" id="UP000182466">
    <property type="component" value="Unassembled WGS sequence"/>
</dbReference>
<dbReference type="Pfam" id="PF00872">
    <property type="entry name" value="Transposase_mut"/>
    <property type="match status" value="1"/>
</dbReference>
<comment type="similarity">
    <text evidence="2 6">Belongs to the transposase mutator family.</text>
</comment>
<proteinExistence type="inferred from homology"/>
<keyword evidence="6" id="KW-0814">Transposable element</keyword>
<dbReference type="eggNOG" id="COG3328">
    <property type="taxonomic scope" value="Bacteria"/>
</dbReference>
<evidence type="ECO:0000256" key="1">
    <source>
        <dbReference type="ARBA" id="ARBA00002190"/>
    </source>
</evidence>
<reference evidence="7 8" key="1">
    <citation type="submission" date="2016-10" db="EMBL/GenBank/DDBJ databases">
        <authorList>
            <person name="de Groot N.N."/>
        </authorList>
    </citation>
    <scope>NUCLEOTIDE SEQUENCE [LARGE SCALE GENOMIC DNA]</scope>
    <source>
        <strain evidence="7 8">CGMCC 1.10959</strain>
    </source>
</reference>
<dbReference type="GO" id="GO:0006313">
    <property type="term" value="P:DNA transposition"/>
    <property type="evidence" value="ECO:0007669"/>
    <property type="project" value="UniProtKB-UniRule"/>
</dbReference>
<dbReference type="GO" id="GO:0003677">
    <property type="term" value="F:DNA binding"/>
    <property type="evidence" value="ECO:0007669"/>
    <property type="project" value="UniProtKB-UniRule"/>
</dbReference>
<evidence type="ECO:0000256" key="4">
    <source>
        <dbReference type="ARBA" id="ARBA00023125"/>
    </source>
</evidence>
<name>A0A1I7CRC0_9RHOB</name>
<keyword evidence="4 6" id="KW-0238">DNA-binding</keyword>